<evidence type="ECO:0000313" key="3">
    <source>
        <dbReference type="Proteomes" id="UP001075354"/>
    </source>
</evidence>
<feature type="region of interest" description="Disordered" evidence="1">
    <location>
        <begin position="51"/>
        <end position="77"/>
    </location>
</feature>
<evidence type="ECO:0000313" key="2">
    <source>
        <dbReference type="EMBL" id="KAJ1530680.1"/>
    </source>
</evidence>
<accession>A0AAV7XWU5</accession>
<gene>
    <name evidence="2" type="ORF">ONE63_005547</name>
</gene>
<organism evidence="2 3">
    <name type="scientific">Megalurothrips usitatus</name>
    <name type="common">bean blossom thrips</name>
    <dbReference type="NCBI Taxonomy" id="439358"/>
    <lineage>
        <taxon>Eukaryota</taxon>
        <taxon>Metazoa</taxon>
        <taxon>Ecdysozoa</taxon>
        <taxon>Arthropoda</taxon>
        <taxon>Hexapoda</taxon>
        <taxon>Insecta</taxon>
        <taxon>Pterygota</taxon>
        <taxon>Neoptera</taxon>
        <taxon>Paraneoptera</taxon>
        <taxon>Thysanoptera</taxon>
        <taxon>Terebrantia</taxon>
        <taxon>Thripoidea</taxon>
        <taxon>Thripidae</taxon>
        <taxon>Megalurothrips</taxon>
    </lineage>
</organism>
<dbReference type="AlphaFoldDB" id="A0AAV7XWU5"/>
<proteinExistence type="predicted"/>
<dbReference type="Proteomes" id="UP001075354">
    <property type="component" value="Chromosome 2"/>
</dbReference>
<protein>
    <submittedName>
        <fullName evidence="2">Uncharacterized protein</fullName>
    </submittedName>
</protein>
<feature type="compositionally biased region" description="Basic and acidic residues" evidence="1">
    <location>
        <begin position="51"/>
        <end position="60"/>
    </location>
</feature>
<reference evidence="2" key="1">
    <citation type="submission" date="2022-12" db="EMBL/GenBank/DDBJ databases">
        <title>Chromosome-level genome assembly of the bean flower thrips Megalurothrips usitatus.</title>
        <authorList>
            <person name="Ma L."/>
            <person name="Liu Q."/>
            <person name="Li H."/>
            <person name="Cai W."/>
        </authorList>
    </citation>
    <scope>NUCLEOTIDE SEQUENCE</scope>
    <source>
        <strain evidence="2">Cailab_2022a</strain>
    </source>
</reference>
<evidence type="ECO:0000256" key="1">
    <source>
        <dbReference type="SAM" id="MobiDB-lite"/>
    </source>
</evidence>
<comment type="caution">
    <text evidence="2">The sequence shown here is derived from an EMBL/GenBank/DDBJ whole genome shotgun (WGS) entry which is preliminary data.</text>
</comment>
<sequence length="90" mass="9440">MAAGGSAPELFTSVIGVFVSFDDVGIGQPHLLVGGAHPVPRVHGLRQLHEVEPERGEVRQEAPVQEQGDARPQHGPAHALGECVCVCVCV</sequence>
<name>A0AAV7XWU5_9NEOP</name>
<keyword evidence="3" id="KW-1185">Reference proteome</keyword>
<dbReference type="EMBL" id="JAPTSV010000002">
    <property type="protein sequence ID" value="KAJ1530680.1"/>
    <property type="molecule type" value="Genomic_DNA"/>
</dbReference>